<protein>
    <recommendedName>
        <fullName evidence="5">Bifunctional inhibitor/plant lipid transfer protein/seed storage helical domain-containing protein</fullName>
    </recommendedName>
</protein>
<evidence type="ECO:0000313" key="4">
    <source>
        <dbReference type="Proteomes" id="UP000008141"/>
    </source>
</evidence>
<dbReference type="OrthoDB" id="10419935at2759"/>
<dbReference type="GeneID" id="17359238"/>
<organism evidence="4">
    <name type="scientific">Chlorella variabilis</name>
    <name type="common">Green alga</name>
    <dbReference type="NCBI Taxonomy" id="554065"/>
    <lineage>
        <taxon>Eukaryota</taxon>
        <taxon>Viridiplantae</taxon>
        <taxon>Chlorophyta</taxon>
        <taxon>core chlorophytes</taxon>
        <taxon>Trebouxiophyceae</taxon>
        <taxon>Chlorellales</taxon>
        <taxon>Chlorellaceae</taxon>
        <taxon>Chlorella clade</taxon>
        <taxon>Chlorella</taxon>
    </lineage>
</organism>
<keyword evidence="4" id="KW-1185">Reference proteome</keyword>
<evidence type="ECO:0000256" key="1">
    <source>
        <dbReference type="SAM" id="MobiDB-lite"/>
    </source>
</evidence>
<gene>
    <name evidence="3" type="ORF">CHLNCDRAFT_133696</name>
</gene>
<dbReference type="Proteomes" id="UP000008141">
    <property type="component" value="Unassembled WGS sequence"/>
</dbReference>
<name>E1Z3L4_CHLVA</name>
<evidence type="ECO:0000256" key="2">
    <source>
        <dbReference type="SAM" id="SignalP"/>
    </source>
</evidence>
<sequence length="193" mass="19501">MLRLLQRPLGPLLLLAAALAAAGAVRPAAAARGLAQAAESAAAAAPQPPPAAEAPAQQPPESMYGSAEVDACIRVTNSAGQACTVESDTLSLVFPRGSEELPTPEQVQTAINNMKAAAQPSRTCCQELRPFADGRCPCDAGYQQLLPIGGFDPAYFEGATAILAQACGFDFPPCQPGEVIDVAAVNAGTGAGG</sequence>
<accession>E1Z3L4</accession>
<dbReference type="InterPro" id="IPR036312">
    <property type="entry name" value="Bifun_inhib/LTP/seed_sf"/>
</dbReference>
<feature type="signal peptide" evidence="2">
    <location>
        <begin position="1"/>
        <end position="24"/>
    </location>
</feature>
<dbReference type="EMBL" id="GL433835">
    <property type="protein sequence ID" value="EFN60183.1"/>
    <property type="molecule type" value="Genomic_DNA"/>
</dbReference>
<feature type="chain" id="PRO_5003156088" description="Bifunctional inhibitor/plant lipid transfer protein/seed storage helical domain-containing protein" evidence="2">
    <location>
        <begin position="25"/>
        <end position="193"/>
    </location>
</feature>
<evidence type="ECO:0000313" key="3">
    <source>
        <dbReference type="EMBL" id="EFN60183.1"/>
    </source>
</evidence>
<dbReference type="RefSeq" id="XP_005852285.1">
    <property type="nucleotide sequence ID" value="XM_005852223.1"/>
</dbReference>
<dbReference type="InParanoid" id="E1Z3L4"/>
<dbReference type="AlphaFoldDB" id="E1Z3L4"/>
<dbReference type="SUPFAM" id="SSF47699">
    <property type="entry name" value="Bifunctional inhibitor/lipid-transfer protein/seed storage 2S albumin"/>
    <property type="match status" value="1"/>
</dbReference>
<proteinExistence type="predicted"/>
<reference evidence="3 4" key="1">
    <citation type="journal article" date="2010" name="Plant Cell">
        <title>The Chlorella variabilis NC64A genome reveals adaptation to photosymbiosis, coevolution with viruses, and cryptic sex.</title>
        <authorList>
            <person name="Blanc G."/>
            <person name="Duncan G."/>
            <person name="Agarkova I."/>
            <person name="Borodovsky M."/>
            <person name="Gurnon J."/>
            <person name="Kuo A."/>
            <person name="Lindquist E."/>
            <person name="Lucas S."/>
            <person name="Pangilinan J."/>
            <person name="Polle J."/>
            <person name="Salamov A."/>
            <person name="Terry A."/>
            <person name="Yamada T."/>
            <person name="Dunigan D.D."/>
            <person name="Grigoriev I.V."/>
            <person name="Claverie J.M."/>
            <person name="Van Etten J.L."/>
        </authorList>
    </citation>
    <scope>NUCLEOTIDE SEQUENCE [LARGE SCALE GENOMIC DNA]</scope>
    <source>
        <strain evidence="3 4">NC64A</strain>
    </source>
</reference>
<feature type="region of interest" description="Disordered" evidence="1">
    <location>
        <begin position="41"/>
        <end position="63"/>
    </location>
</feature>
<keyword evidence="2" id="KW-0732">Signal</keyword>
<evidence type="ECO:0008006" key="5">
    <source>
        <dbReference type="Google" id="ProtNLM"/>
    </source>
</evidence>
<dbReference type="KEGG" id="cvr:CHLNCDRAFT_133696"/>